<evidence type="ECO:0000256" key="1">
    <source>
        <dbReference type="SAM" id="Phobius"/>
    </source>
</evidence>
<name>A0A1Z4JBD5_LEPBY</name>
<keyword evidence="1" id="KW-0812">Transmembrane</keyword>
<protein>
    <recommendedName>
        <fullName evidence="4">ABM domain-containing protein</fullName>
    </recommendedName>
</protein>
<keyword evidence="1" id="KW-1133">Transmembrane helix</keyword>
<dbReference type="InterPro" id="IPR038762">
    <property type="entry name" value="ABM_predict"/>
</dbReference>
<keyword evidence="1" id="KW-0472">Membrane</keyword>
<accession>A0A1Z4JBD5</accession>
<evidence type="ECO:0000313" key="2">
    <source>
        <dbReference type="EMBL" id="BAY53757.1"/>
    </source>
</evidence>
<dbReference type="Proteomes" id="UP000217895">
    <property type="component" value="Chromosome"/>
</dbReference>
<dbReference type="PANTHER" id="PTHR40057">
    <property type="entry name" value="SLR1162 PROTEIN"/>
    <property type="match status" value="1"/>
</dbReference>
<dbReference type="Gene3D" id="3.30.70.100">
    <property type="match status" value="1"/>
</dbReference>
<feature type="transmembrane region" description="Helical" evidence="1">
    <location>
        <begin position="161"/>
        <end position="184"/>
    </location>
</feature>
<gene>
    <name evidence="2" type="ORF">NIES2135_05680</name>
</gene>
<evidence type="ECO:0008006" key="4">
    <source>
        <dbReference type="Google" id="ProtNLM"/>
    </source>
</evidence>
<organism evidence="2 3">
    <name type="scientific">Leptolyngbya boryana NIES-2135</name>
    <dbReference type="NCBI Taxonomy" id="1973484"/>
    <lineage>
        <taxon>Bacteria</taxon>
        <taxon>Bacillati</taxon>
        <taxon>Cyanobacteriota</taxon>
        <taxon>Cyanophyceae</taxon>
        <taxon>Leptolyngbyales</taxon>
        <taxon>Leptolyngbyaceae</taxon>
        <taxon>Leptolyngbya group</taxon>
        <taxon>Leptolyngbya</taxon>
    </lineage>
</organism>
<evidence type="ECO:0000313" key="3">
    <source>
        <dbReference type="Proteomes" id="UP000217895"/>
    </source>
</evidence>
<dbReference type="PANTHER" id="PTHR40057:SF1">
    <property type="entry name" value="SLR1162 PROTEIN"/>
    <property type="match status" value="1"/>
</dbReference>
<proteinExistence type="predicted"/>
<keyword evidence="3" id="KW-1185">Reference proteome</keyword>
<dbReference type="InterPro" id="IPR011008">
    <property type="entry name" value="Dimeric_a/b-barrel"/>
</dbReference>
<reference evidence="2 3" key="1">
    <citation type="submission" date="2017-06" db="EMBL/GenBank/DDBJ databases">
        <title>Genome sequencing of cyanobaciteial culture collection at National Institute for Environmental Studies (NIES).</title>
        <authorList>
            <person name="Hirose Y."/>
            <person name="Shimura Y."/>
            <person name="Fujisawa T."/>
            <person name="Nakamura Y."/>
            <person name="Kawachi M."/>
        </authorList>
    </citation>
    <scope>NUCLEOTIDE SEQUENCE [LARGE SCALE GENOMIC DNA]</scope>
    <source>
        <strain evidence="2 3">NIES-2135</strain>
    </source>
</reference>
<feature type="transmembrane region" description="Helical" evidence="1">
    <location>
        <begin position="204"/>
        <end position="221"/>
    </location>
</feature>
<dbReference type="AlphaFoldDB" id="A0A1Z4JBD5"/>
<sequence>MLNPEINDRVFYSTVVLEYIVPNQNRAMFRKWHNTLMCSAKRFPGYIRTDSCLPLQCVDGVMKWYSIVHFDTPDHLNDWLNSRDRATLVESGHNIFDNYKFKSFTTGLEGWFSSAAGQERSSLGTPPWKQVMSVVLGLYPLVMIQTKILPTLGFLQSWSPAFVTLISNFVVSSLLTWIVMPQISNALRFWLQPAFRLSNPKTDWLGSAIVLLTLGLMVMIFNHV</sequence>
<dbReference type="SUPFAM" id="SSF54909">
    <property type="entry name" value="Dimeric alpha+beta barrel"/>
    <property type="match status" value="1"/>
</dbReference>
<dbReference type="EMBL" id="AP018203">
    <property type="protein sequence ID" value="BAY53757.1"/>
    <property type="molecule type" value="Genomic_DNA"/>
</dbReference>